<reference evidence="2 3" key="1">
    <citation type="journal article" date="2019" name="Sci. Rep.">
        <title>Colletotrichum shisoi sp. nov., an anthracnose pathogen of Perilla frutescens in Japan: molecular phylogenetic, morphological and genomic evidence.</title>
        <authorList>
            <person name="Gan P."/>
            <person name="Tsushima A."/>
            <person name="Hiroyama R."/>
            <person name="Narusaka M."/>
            <person name="Takano Y."/>
            <person name="Narusaka Y."/>
            <person name="Kawaradani M."/>
            <person name="Damm U."/>
            <person name="Shirasu K."/>
        </authorList>
    </citation>
    <scope>NUCLEOTIDE SEQUENCE [LARGE SCALE GENOMIC DNA]</scope>
    <source>
        <strain evidence="2 3">PG-2018a</strain>
    </source>
</reference>
<feature type="region of interest" description="Disordered" evidence="1">
    <location>
        <begin position="1"/>
        <end position="80"/>
    </location>
</feature>
<feature type="compositionally biased region" description="Polar residues" evidence="1">
    <location>
        <begin position="1"/>
        <end position="18"/>
    </location>
</feature>
<feature type="compositionally biased region" description="Polar residues" evidence="1">
    <location>
        <begin position="40"/>
        <end position="59"/>
    </location>
</feature>
<proteinExistence type="predicted"/>
<sequence>MTPRQRPSATHLPPQQTSRGRRSHEPVGPQQPPSTQTPSHSVFPSAQHTPTRASAQRNPRAQHPGPQHGMPFGQQFQLRG</sequence>
<organism evidence="2 3">
    <name type="scientific">Colletotrichum shisoi</name>
    <dbReference type="NCBI Taxonomy" id="2078593"/>
    <lineage>
        <taxon>Eukaryota</taxon>
        <taxon>Fungi</taxon>
        <taxon>Dikarya</taxon>
        <taxon>Ascomycota</taxon>
        <taxon>Pezizomycotina</taxon>
        <taxon>Sordariomycetes</taxon>
        <taxon>Hypocreomycetidae</taxon>
        <taxon>Glomerellales</taxon>
        <taxon>Glomerellaceae</taxon>
        <taxon>Colletotrichum</taxon>
        <taxon>Colletotrichum destructivum species complex</taxon>
    </lineage>
</organism>
<dbReference type="AlphaFoldDB" id="A0A5Q4BIL6"/>
<keyword evidence="3" id="KW-1185">Reference proteome</keyword>
<feature type="non-terminal residue" evidence="2">
    <location>
        <position position="80"/>
    </location>
</feature>
<gene>
    <name evidence="2" type="ORF">CSHISOI_08661</name>
</gene>
<name>A0A5Q4BIL6_9PEZI</name>
<comment type="caution">
    <text evidence="2">The sequence shown here is derived from an EMBL/GenBank/DDBJ whole genome shotgun (WGS) entry which is preliminary data.</text>
</comment>
<protein>
    <submittedName>
        <fullName evidence="2">Uncharacterized protein</fullName>
    </submittedName>
</protein>
<evidence type="ECO:0000256" key="1">
    <source>
        <dbReference type="SAM" id="MobiDB-lite"/>
    </source>
</evidence>
<evidence type="ECO:0000313" key="2">
    <source>
        <dbReference type="EMBL" id="TQN66783.1"/>
    </source>
</evidence>
<dbReference type="EMBL" id="PUHP01001104">
    <property type="protein sequence ID" value="TQN66783.1"/>
    <property type="molecule type" value="Genomic_DNA"/>
</dbReference>
<dbReference type="Proteomes" id="UP000326340">
    <property type="component" value="Unassembled WGS sequence"/>
</dbReference>
<evidence type="ECO:0000313" key="3">
    <source>
        <dbReference type="Proteomes" id="UP000326340"/>
    </source>
</evidence>
<accession>A0A5Q4BIL6</accession>